<name>A0ABV7K9A5_9HYPH</name>
<accession>A0ABV7K9A5</accession>
<comment type="subcellular location">
    <subcellularLocation>
        <location evidence="1">Periplasm</location>
    </subcellularLocation>
</comment>
<gene>
    <name evidence="6" type="ORF">ACFOHJ_06695</name>
</gene>
<comment type="similarity">
    <text evidence="2">Belongs to the bacterial solute-binding protein 5 family.</text>
</comment>
<dbReference type="InterPro" id="IPR000914">
    <property type="entry name" value="SBP_5_dom"/>
</dbReference>
<evidence type="ECO:0000256" key="2">
    <source>
        <dbReference type="ARBA" id="ARBA00005695"/>
    </source>
</evidence>
<dbReference type="Gene3D" id="3.40.190.10">
    <property type="entry name" value="Periplasmic binding protein-like II"/>
    <property type="match status" value="1"/>
</dbReference>
<feature type="domain" description="Solute-binding protein family 5" evidence="5">
    <location>
        <begin position="113"/>
        <end position="471"/>
    </location>
</feature>
<evidence type="ECO:0000256" key="3">
    <source>
        <dbReference type="ARBA" id="ARBA00022729"/>
    </source>
</evidence>
<dbReference type="InterPro" id="IPR006311">
    <property type="entry name" value="TAT_signal"/>
</dbReference>
<keyword evidence="4" id="KW-1133">Transmembrane helix</keyword>
<dbReference type="SUPFAM" id="SSF53850">
    <property type="entry name" value="Periplasmic binding protein-like II"/>
    <property type="match status" value="1"/>
</dbReference>
<keyword evidence="7" id="KW-1185">Reference proteome</keyword>
<evidence type="ECO:0000256" key="1">
    <source>
        <dbReference type="ARBA" id="ARBA00004418"/>
    </source>
</evidence>
<dbReference type="CDD" id="cd08503">
    <property type="entry name" value="PBP2_NikA_DppA_OppA_like_17"/>
    <property type="match status" value="1"/>
</dbReference>
<dbReference type="PIRSF" id="PIRSF002741">
    <property type="entry name" value="MppA"/>
    <property type="match status" value="1"/>
</dbReference>
<sequence length="553" mass="61371">MGQDSAHSGSQFDRHRKLVTGLAREVGEGRLDRREFLAMASIFGASTAAAYGLIGLAAPAVARAEEPKKGGVLRVSTFVKDQKDPRAFDWPEMANIARQMLDTLVRYDVDYTFKPSLLESWEVNEDATEYTLHLRRGVVWNNGDAFTAEDVIYNLERWCDKAAEGNSMAGRMTALIDAATGKAREGAITATDDHTVVLKLSASDIAIIPSMTEYSSLIVHRDYEKNGSDLVANPVGTGAFQLVSYDVGTKAVVKRREDGKWWGGEAYLDGVEFIDYGTDPSAWVNAFEAGEIDTNFETTADYVEIMDSLGLVKSEVVTAATIVARTNVNNKPYDDIRVRRALQMATDNAAVLTLGYGDRGTVAENHHVCPLHPEYYALPKKTRDIEGARKLMAEAGQMDFEHELITGDEDWHRSTGDAVAGQLREAGFKVKRTVLPGATFWNDWTKFPFSMTSWGMRPLGVQNLALAYRSGEPWNESGFASPEFDAKLNEALAVPDPDKRKAIMKDVEQILQDSGILIQPYWRSLFTHSVPAVKDNPAHPNLEQHLERVWLDR</sequence>
<dbReference type="Pfam" id="PF00496">
    <property type="entry name" value="SBP_bac_5"/>
    <property type="match status" value="1"/>
</dbReference>
<proteinExistence type="inferred from homology"/>
<dbReference type="Gene3D" id="3.90.76.10">
    <property type="entry name" value="Dipeptide-binding Protein, Domain 1"/>
    <property type="match status" value="1"/>
</dbReference>
<keyword evidence="4" id="KW-0472">Membrane</keyword>
<evidence type="ECO:0000256" key="4">
    <source>
        <dbReference type="SAM" id="Phobius"/>
    </source>
</evidence>
<feature type="transmembrane region" description="Helical" evidence="4">
    <location>
        <begin position="36"/>
        <end position="58"/>
    </location>
</feature>
<dbReference type="Gene3D" id="3.10.105.10">
    <property type="entry name" value="Dipeptide-binding Protein, Domain 3"/>
    <property type="match status" value="1"/>
</dbReference>
<dbReference type="InterPro" id="IPR030678">
    <property type="entry name" value="Peptide/Ni-bd"/>
</dbReference>
<dbReference type="RefSeq" id="WP_378219711.1">
    <property type="nucleotide sequence ID" value="NZ_JBHRTK010000008.1"/>
</dbReference>
<dbReference type="PANTHER" id="PTHR30290">
    <property type="entry name" value="PERIPLASMIC BINDING COMPONENT OF ABC TRANSPORTER"/>
    <property type="match status" value="1"/>
</dbReference>
<keyword evidence="4" id="KW-0812">Transmembrane</keyword>
<protein>
    <submittedName>
        <fullName evidence="6">ABC transporter substrate-binding protein</fullName>
    </submittedName>
</protein>
<dbReference type="PANTHER" id="PTHR30290:SF38">
    <property type="entry name" value="D,D-DIPEPTIDE-BINDING PERIPLASMIC PROTEIN DDPA-RELATED"/>
    <property type="match status" value="1"/>
</dbReference>
<dbReference type="Proteomes" id="UP001595583">
    <property type="component" value="Unassembled WGS sequence"/>
</dbReference>
<reference evidence="7" key="1">
    <citation type="journal article" date="2019" name="Int. J. Syst. Evol. Microbiol.">
        <title>The Global Catalogue of Microorganisms (GCM) 10K type strain sequencing project: providing services to taxonomists for standard genome sequencing and annotation.</title>
        <authorList>
            <consortium name="The Broad Institute Genomics Platform"/>
            <consortium name="The Broad Institute Genome Sequencing Center for Infectious Disease"/>
            <person name="Wu L."/>
            <person name="Ma J."/>
        </authorList>
    </citation>
    <scope>NUCLEOTIDE SEQUENCE [LARGE SCALE GENOMIC DNA]</scope>
    <source>
        <strain evidence="7">KCTC 52165</strain>
    </source>
</reference>
<evidence type="ECO:0000259" key="5">
    <source>
        <dbReference type="Pfam" id="PF00496"/>
    </source>
</evidence>
<dbReference type="PROSITE" id="PS51318">
    <property type="entry name" value="TAT"/>
    <property type="match status" value="1"/>
</dbReference>
<keyword evidence="3" id="KW-0732">Signal</keyword>
<organism evidence="6 7">
    <name type="scientific">Aquamicrobium soli</name>
    <dbReference type="NCBI Taxonomy" id="1811518"/>
    <lineage>
        <taxon>Bacteria</taxon>
        <taxon>Pseudomonadati</taxon>
        <taxon>Pseudomonadota</taxon>
        <taxon>Alphaproteobacteria</taxon>
        <taxon>Hyphomicrobiales</taxon>
        <taxon>Phyllobacteriaceae</taxon>
        <taxon>Aquamicrobium</taxon>
    </lineage>
</organism>
<comment type="caution">
    <text evidence="6">The sequence shown here is derived from an EMBL/GenBank/DDBJ whole genome shotgun (WGS) entry which is preliminary data.</text>
</comment>
<evidence type="ECO:0000313" key="7">
    <source>
        <dbReference type="Proteomes" id="UP001595583"/>
    </source>
</evidence>
<dbReference type="InterPro" id="IPR039424">
    <property type="entry name" value="SBP_5"/>
</dbReference>
<evidence type="ECO:0000313" key="6">
    <source>
        <dbReference type="EMBL" id="MFC3205892.1"/>
    </source>
</evidence>
<dbReference type="EMBL" id="JBHRTK010000008">
    <property type="protein sequence ID" value="MFC3205892.1"/>
    <property type="molecule type" value="Genomic_DNA"/>
</dbReference>